<reference evidence="3 4" key="1">
    <citation type="submission" date="2019-01" db="EMBL/GenBank/DDBJ databases">
        <title>Genome sequencing of the rare red list fungi Fomitopsis rosea.</title>
        <authorList>
            <person name="Buettner E."/>
            <person name="Kellner H."/>
        </authorList>
    </citation>
    <scope>NUCLEOTIDE SEQUENCE [LARGE SCALE GENOMIC DNA]</scope>
    <source>
        <strain evidence="3 4">DSM 105464</strain>
    </source>
</reference>
<evidence type="ECO:0000313" key="3">
    <source>
        <dbReference type="EMBL" id="TFY59485.1"/>
    </source>
</evidence>
<dbReference type="EMBL" id="SEKV01000301">
    <property type="protein sequence ID" value="TFY59485.1"/>
    <property type="molecule type" value="Genomic_DNA"/>
</dbReference>
<dbReference type="STRING" id="34475.A0A4Y9YAY8"/>
<dbReference type="InterPro" id="IPR014001">
    <property type="entry name" value="Helicase_ATP-bd"/>
</dbReference>
<evidence type="ECO:0000256" key="1">
    <source>
        <dbReference type="ARBA" id="ARBA00005446"/>
    </source>
</evidence>
<dbReference type="PANTHER" id="PTHR13710">
    <property type="entry name" value="DNA HELICASE RECQ FAMILY MEMBER"/>
    <property type="match status" value="1"/>
</dbReference>
<feature type="domain" description="Helicase ATP-binding" evidence="2">
    <location>
        <begin position="46"/>
        <end position="225"/>
    </location>
</feature>
<dbReference type="GO" id="GO:0005694">
    <property type="term" value="C:chromosome"/>
    <property type="evidence" value="ECO:0007669"/>
    <property type="project" value="TreeGrafter"/>
</dbReference>
<organism evidence="3 4">
    <name type="scientific">Rhodofomes roseus</name>
    <dbReference type="NCBI Taxonomy" id="34475"/>
    <lineage>
        <taxon>Eukaryota</taxon>
        <taxon>Fungi</taxon>
        <taxon>Dikarya</taxon>
        <taxon>Basidiomycota</taxon>
        <taxon>Agaricomycotina</taxon>
        <taxon>Agaricomycetes</taxon>
        <taxon>Polyporales</taxon>
        <taxon>Rhodofomes</taxon>
    </lineage>
</organism>
<proteinExistence type="inferred from homology"/>
<sequence length="332" mass="36681">MQGPDTQGPSSPSFTSFSSPDGIAFCRNIASKSLPWDPHDYQLEGACKALDGIDVFAITPTGSGKTGFLLVYILVAQAIANDPALCPGALRTRFKADPCMLVFCPTKALEHDMEPKFQAAGLSTLVINANTTKAAAAVRRDGNLWKVGLSKKAVILLSPEQLATPGFFSLINDPSFAARIMALNVDEAHLLDSWGAQFRPLFREIGNVRARLPGNPILIALTATICPGPQTKTVMEFFGMRQCHVIRRSNARYDVRWIFRTTDAGPTSREFPELDWVLEGDRRVIIFCETISFAHRILSYLRRKAKHLPGYKDRVRVFTSISSESYVSKTLE</sequence>
<dbReference type="InterPro" id="IPR027417">
    <property type="entry name" value="P-loop_NTPase"/>
</dbReference>
<evidence type="ECO:0000313" key="4">
    <source>
        <dbReference type="Proteomes" id="UP000298390"/>
    </source>
</evidence>
<dbReference type="GO" id="GO:0043138">
    <property type="term" value="F:3'-5' DNA helicase activity"/>
    <property type="evidence" value="ECO:0007669"/>
    <property type="project" value="TreeGrafter"/>
</dbReference>
<dbReference type="AlphaFoldDB" id="A0A4Y9YAY8"/>
<protein>
    <recommendedName>
        <fullName evidence="2">Helicase ATP-binding domain-containing protein</fullName>
    </recommendedName>
</protein>
<dbReference type="Pfam" id="PF00270">
    <property type="entry name" value="DEAD"/>
    <property type="match status" value="1"/>
</dbReference>
<evidence type="ECO:0000259" key="2">
    <source>
        <dbReference type="PROSITE" id="PS51192"/>
    </source>
</evidence>
<dbReference type="GO" id="GO:0003676">
    <property type="term" value="F:nucleic acid binding"/>
    <property type="evidence" value="ECO:0007669"/>
    <property type="project" value="InterPro"/>
</dbReference>
<dbReference type="GO" id="GO:0009378">
    <property type="term" value="F:four-way junction helicase activity"/>
    <property type="evidence" value="ECO:0007669"/>
    <property type="project" value="TreeGrafter"/>
</dbReference>
<comment type="similarity">
    <text evidence="1">Belongs to the helicase family. RecQ subfamily.</text>
</comment>
<dbReference type="PANTHER" id="PTHR13710:SF149">
    <property type="entry name" value="ATP-DEPENDENT DNA HELICASE TLH2"/>
    <property type="match status" value="1"/>
</dbReference>
<accession>A0A4Y9YAY8</accession>
<dbReference type="PROSITE" id="PS51192">
    <property type="entry name" value="HELICASE_ATP_BIND_1"/>
    <property type="match status" value="1"/>
</dbReference>
<dbReference type="GO" id="GO:0000724">
    <property type="term" value="P:double-strand break repair via homologous recombination"/>
    <property type="evidence" value="ECO:0007669"/>
    <property type="project" value="TreeGrafter"/>
</dbReference>
<dbReference type="GO" id="GO:0005524">
    <property type="term" value="F:ATP binding"/>
    <property type="evidence" value="ECO:0007669"/>
    <property type="project" value="InterPro"/>
</dbReference>
<dbReference type="SUPFAM" id="SSF52540">
    <property type="entry name" value="P-loop containing nucleoside triphosphate hydrolases"/>
    <property type="match status" value="2"/>
</dbReference>
<comment type="caution">
    <text evidence="3">The sequence shown here is derived from an EMBL/GenBank/DDBJ whole genome shotgun (WGS) entry which is preliminary data.</text>
</comment>
<gene>
    <name evidence="3" type="ORF">EVJ58_g5747</name>
</gene>
<dbReference type="SMART" id="SM00487">
    <property type="entry name" value="DEXDc"/>
    <property type="match status" value="1"/>
</dbReference>
<dbReference type="Gene3D" id="3.40.50.300">
    <property type="entry name" value="P-loop containing nucleotide triphosphate hydrolases"/>
    <property type="match status" value="1"/>
</dbReference>
<dbReference type="Proteomes" id="UP000298390">
    <property type="component" value="Unassembled WGS sequence"/>
</dbReference>
<dbReference type="GO" id="GO:0005737">
    <property type="term" value="C:cytoplasm"/>
    <property type="evidence" value="ECO:0007669"/>
    <property type="project" value="TreeGrafter"/>
</dbReference>
<dbReference type="GO" id="GO:0005634">
    <property type="term" value="C:nucleus"/>
    <property type="evidence" value="ECO:0007669"/>
    <property type="project" value="TreeGrafter"/>
</dbReference>
<name>A0A4Y9YAY8_9APHY</name>
<dbReference type="InterPro" id="IPR011545">
    <property type="entry name" value="DEAD/DEAH_box_helicase_dom"/>
</dbReference>